<reference evidence="1" key="1">
    <citation type="submission" date="2017-05" db="UniProtKB">
        <authorList>
            <consortium name="EnsemblMetazoa"/>
        </authorList>
    </citation>
    <scope>IDENTIFICATION</scope>
</reference>
<dbReference type="AlphaFoldDB" id="A0A1X7VDJ9"/>
<name>A0A1X7VDJ9_AMPQE</name>
<protein>
    <submittedName>
        <fullName evidence="1">Uncharacterized protein</fullName>
    </submittedName>
</protein>
<dbReference type="EnsemblMetazoa" id="Aqu2.1.38380_001">
    <property type="protein sequence ID" value="Aqu2.1.38380_001"/>
    <property type="gene ID" value="Aqu2.1.38380"/>
</dbReference>
<dbReference type="InParanoid" id="A0A1X7VDJ9"/>
<proteinExistence type="predicted"/>
<evidence type="ECO:0000313" key="1">
    <source>
        <dbReference type="EnsemblMetazoa" id="Aqu2.1.38380_001"/>
    </source>
</evidence>
<accession>A0A1X7VDJ9</accession>
<sequence>MTFDPNVLQLLCTFGANIKHHPWFTRVLSFPERLIRSAIKITVIRACFYYTGRRERRETLPRRDCLCGV</sequence>
<organism evidence="1">
    <name type="scientific">Amphimedon queenslandica</name>
    <name type="common">Sponge</name>
    <dbReference type="NCBI Taxonomy" id="400682"/>
    <lineage>
        <taxon>Eukaryota</taxon>
        <taxon>Metazoa</taxon>
        <taxon>Porifera</taxon>
        <taxon>Demospongiae</taxon>
        <taxon>Heteroscleromorpha</taxon>
        <taxon>Haplosclerida</taxon>
        <taxon>Niphatidae</taxon>
        <taxon>Amphimedon</taxon>
    </lineage>
</organism>